<dbReference type="OrthoDB" id="4233515at2759"/>
<dbReference type="AlphaFoldDB" id="A0A1L9PUG5"/>
<dbReference type="InterPro" id="IPR024206">
    <property type="entry name" value="Gurmarin/antimicrobial_peptd"/>
</dbReference>
<evidence type="ECO:0000256" key="3">
    <source>
        <dbReference type="ARBA" id="ARBA00023157"/>
    </source>
</evidence>
<keyword evidence="6" id="KW-1185">Reference proteome</keyword>
<dbReference type="EMBL" id="KV878132">
    <property type="protein sequence ID" value="OJJ05177.1"/>
    <property type="molecule type" value="Genomic_DNA"/>
</dbReference>
<dbReference type="RefSeq" id="XP_040670939.1">
    <property type="nucleotide sequence ID" value="XM_040817866.1"/>
</dbReference>
<keyword evidence="4" id="KW-0732">Signal</keyword>
<accession>A0A1L9PUG5</accession>
<protein>
    <submittedName>
        <fullName evidence="5">Uncharacterized protein</fullName>
    </submittedName>
</protein>
<reference evidence="6" key="1">
    <citation type="journal article" date="2017" name="Genome Biol.">
        <title>Comparative genomics reveals high biological diversity and specific adaptations in the industrially and medically important fungal genus Aspergillus.</title>
        <authorList>
            <person name="de Vries R.P."/>
            <person name="Riley R."/>
            <person name="Wiebenga A."/>
            <person name="Aguilar-Osorio G."/>
            <person name="Amillis S."/>
            <person name="Uchima C.A."/>
            <person name="Anderluh G."/>
            <person name="Asadollahi M."/>
            <person name="Askin M."/>
            <person name="Barry K."/>
            <person name="Battaglia E."/>
            <person name="Bayram O."/>
            <person name="Benocci T."/>
            <person name="Braus-Stromeyer S.A."/>
            <person name="Caldana C."/>
            <person name="Canovas D."/>
            <person name="Cerqueira G.C."/>
            <person name="Chen F."/>
            <person name="Chen W."/>
            <person name="Choi C."/>
            <person name="Clum A."/>
            <person name="Dos Santos R.A."/>
            <person name="Damasio A.R."/>
            <person name="Diallinas G."/>
            <person name="Emri T."/>
            <person name="Fekete E."/>
            <person name="Flipphi M."/>
            <person name="Freyberg S."/>
            <person name="Gallo A."/>
            <person name="Gournas C."/>
            <person name="Habgood R."/>
            <person name="Hainaut M."/>
            <person name="Harispe M.L."/>
            <person name="Henrissat B."/>
            <person name="Hilden K.S."/>
            <person name="Hope R."/>
            <person name="Hossain A."/>
            <person name="Karabika E."/>
            <person name="Karaffa L."/>
            <person name="Karanyi Z."/>
            <person name="Krasevec N."/>
            <person name="Kuo A."/>
            <person name="Kusch H."/>
            <person name="LaButti K."/>
            <person name="Lagendijk E.L."/>
            <person name="Lapidus A."/>
            <person name="Levasseur A."/>
            <person name="Lindquist E."/>
            <person name="Lipzen A."/>
            <person name="Logrieco A.F."/>
            <person name="MacCabe A."/>
            <person name="Maekelae M.R."/>
            <person name="Malavazi I."/>
            <person name="Melin P."/>
            <person name="Meyer V."/>
            <person name="Mielnichuk N."/>
            <person name="Miskei M."/>
            <person name="Molnar A.P."/>
            <person name="Mule G."/>
            <person name="Ngan C.Y."/>
            <person name="Orejas M."/>
            <person name="Orosz E."/>
            <person name="Ouedraogo J.P."/>
            <person name="Overkamp K.M."/>
            <person name="Park H.-S."/>
            <person name="Perrone G."/>
            <person name="Piumi F."/>
            <person name="Punt P.J."/>
            <person name="Ram A.F."/>
            <person name="Ramon A."/>
            <person name="Rauscher S."/>
            <person name="Record E."/>
            <person name="Riano-Pachon D.M."/>
            <person name="Robert V."/>
            <person name="Roehrig J."/>
            <person name="Ruller R."/>
            <person name="Salamov A."/>
            <person name="Salih N.S."/>
            <person name="Samson R.A."/>
            <person name="Sandor E."/>
            <person name="Sanguinetti M."/>
            <person name="Schuetze T."/>
            <person name="Sepcic K."/>
            <person name="Shelest E."/>
            <person name="Sherlock G."/>
            <person name="Sophianopoulou V."/>
            <person name="Squina F.M."/>
            <person name="Sun H."/>
            <person name="Susca A."/>
            <person name="Todd R.B."/>
            <person name="Tsang A."/>
            <person name="Unkles S.E."/>
            <person name="van de Wiele N."/>
            <person name="van Rossen-Uffink D."/>
            <person name="Oliveira J.V."/>
            <person name="Vesth T.C."/>
            <person name="Visser J."/>
            <person name="Yu J.-H."/>
            <person name="Zhou M."/>
            <person name="Andersen M.R."/>
            <person name="Archer D.B."/>
            <person name="Baker S.E."/>
            <person name="Benoit I."/>
            <person name="Brakhage A.A."/>
            <person name="Braus G.H."/>
            <person name="Fischer R."/>
            <person name="Frisvad J.C."/>
            <person name="Goldman G.H."/>
            <person name="Houbraken J."/>
            <person name="Oakley B."/>
            <person name="Pocsi I."/>
            <person name="Scazzocchio C."/>
            <person name="Seiboth B."/>
            <person name="vanKuyk P.A."/>
            <person name="Wortman J."/>
            <person name="Dyer P.S."/>
            <person name="Grigoriev I.V."/>
        </authorList>
    </citation>
    <scope>NUCLEOTIDE SEQUENCE [LARGE SCALE GENOMIC DNA]</scope>
    <source>
        <strain evidence="6">CBS 583.65</strain>
    </source>
</reference>
<feature type="signal peptide" evidence="4">
    <location>
        <begin position="1"/>
        <end position="17"/>
    </location>
</feature>
<gene>
    <name evidence="5" type="ORF">ASPVEDRAFT_86542</name>
</gene>
<dbReference type="VEuPathDB" id="FungiDB:ASPVEDRAFT_86542"/>
<evidence type="ECO:0000256" key="1">
    <source>
        <dbReference type="ARBA" id="ARBA00022529"/>
    </source>
</evidence>
<dbReference type="Proteomes" id="UP000184073">
    <property type="component" value="Unassembled WGS sequence"/>
</dbReference>
<dbReference type="GeneID" id="63733377"/>
<keyword evidence="1" id="KW-0929">Antimicrobial</keyword>
<dbReference type="Pfam" id="PF11410">
    <property type="entry name" value="Antifungal_pept"/>
    <property type="match status" value="1"/>
</dbReference>
<evidence type="ECO:0000256" key="2">
    <source>
        <dbReference type="ARBA" id="ARBA00022854"/>
    </source>
</evidence>
<evidence type="ECO:0000313" key="5">
    <source>
        <dbReference type="EMBL" id="OJJ05177.1"/>
    </source>
</evidence>
<evidence type="ECO:0000256" key="4">
    <source>
        <dbReference type="SAM" id="SignalP"/>
    </source>
</evidence>
<keyword evidence="3" id="KW-1015">Disulfide bond</keyword>
<name>A0A1L9PUG5_ASPVE</name>
<dbReference type="InterPro" id="IPR009101">
    <property type="entry name" value="Gurmarin/antifun_pep"/>
</dbReference>
<sequence length="58" mass="5907">MKLSFIAALAVLGTAVAVPAGPTTQLKPGAECKKDGSLGICPTKVCVQKPDQKVGHCE</sequence>
<organism evidence="5 6">
    <name type="scientific">Aspergillus versicolor CBS 583.65</name>
    <dbReference type="NCBI Taxonomy" id="1036611"/>
    <lineage>
        <taxon>Eukaryota</taxon>
        <taxon>Fungi</taxon>
        <taxon>Dikarya</taxon>
        <taxon>Ascomycota</taxon>
        <taxon>Pezizomycotina</taxon>
        <taxon>Eurotiomycetes</taxon>
        <taxon>Eurotiomycetidae</taxon>
        <taxon>Eurotiales</taxon>
        <taxon>Aspergillaceae</taxon>
        <taxon>Aspergillus</taxon>
        <taxon>Aspergillus subgen. Nidulantes</taxon>
    </lineage>
</organism>
<dbReference type="SUPFAM" id="SSF57048">
    <property type="entry name" value="Gurmarin-like"/>
    <property type="match status" value="1"/>
</dbReference>
<keyword evidence="2" id="KW-0960">Knottin</keyword>
<evidence type="ECO:0000313" key="6">
    <source>
        <dbReference type="Proteomes" id="UP000184073"/>
    </source>
</evidence>
<proteinExistence type="predicted"/>
<feature type="chain" id="PRO_5012634734" evidence="4">
    <location>
        <begin position="18"/>
        <end position="58"/>
    </location>
</feature>